<gene>
    <name evidence="3" type="primary">ALKBH3</name>
    <name evidence="3" type="ORF">SNEC2469_LOCUS29185</name>
</gene>
<protein>
    <submittedName>
        <fullName evidence="3">ALKBH3 protein</fullName>
    </submittedName>
</protein>
<dbReference type="InterPro" id="IPR005123">
    <property type="entry name" value="Oxoglu/Fe-dep_dioxygenase_dom"/>
</dbReference>
<dbReference type="InterPro" id="IPR027450">
    <property type="entry name" value="AlkB-like"/>
</dbReference>
<name>A0A813AZK5_9DINO</name>
<evidence type="ECO:0000259" key="2">
    <source>
        <dbReference type="PROSITE" id="PS51471"/>
    </source>
</evidence>
<feature type="compositionally biased region" description="Basic residues" evidence="1">
    <location>
        <begin position="115"/>
        <end position="137"/>
    </location>
</feature>
<feature type="region of interest" description="Disordered" evidence="1">
    <location>
        <begin position="93"/>
        <end position="144"/>
    </location>
</feature>
<reference evidence="3" key="1">
    <citation type="submission" date="2021-02" db="EMBL/GenBank/DDBJ databases">
        <authorList>
            <person name="Dougan E. K."/>
            <person name="Rhodes N."/>
            <person name="Thang M."/>
            <person name="Chan C."/>
        </authorList>
    </citation>
    <scope>NUCLEOTIDE SEQUENCE</scope>
</reference>
<dbReference type="Proteomes" id="UP000601435">
    <property type="component" value="Unassembled WGS sequence"/>
</dbReference>
<proteinExistence type="predicted"/>
<dbReference type="InterPro" id="IPR032854">
    <property type="entry name" value="ALKBH3"/>
</dbReference>
<evidence type="ECO:0000313" key="4">
    <source>
        <dbReference type="Proteomes" id="UP000601435"/>
    </source>
</evidence>
<dbReference type="PANTHER" id="PTHR31212:SF4">
    <property type="entry name" value="ALPHA-KETOGLUTARATE-DEPENDENT DIOXYGENASE ALKB HOMOLOG 3"/>
    <property type="match status" value="1"/>
</dbReference>
<dbReference type="InterPro" id="IPR037151">
    <property type="entry name" value="AlkB-like_sf"/>
</dbReference>
<organism evidence="3 4">
    <name type="scientific">Symbiodinium necroappetens</name>
    <dbReference type="NCBI Taxonomy" id="1628268"/>
    <lineage>
        <taxon>Eukaryota</taxon>
        <taxon>Sar</taxon>
        <taxon>Alveolata</taxon>
        <taxon>Dinophyceae</taxon>
        <taxon>Suessiales</taxon>
        <taxon>Symbiodiniaceae</taxon>
        <taxon>Symbiodinium</taxon>
    </lineage>
</organism>
<dbReference type="OrthoDB" id="410694at2759"/>
<dbReference type="PROSITE" id="PS51471">
    <property type="entry name" value="FE2OG_OXY"/>
    <property type="match status" value="1"/>
</dbReference>
<dbReference type="GO" id="GO:0051213">
    <property type="term" value="F:dioxygenase activity"/>
    <property type="evidence" value="ECO:0007669"/>
    <property type="project" value="InterPro"/>
</dbReference>
<dbReference type="Gene3D" id="2.60.120.590">
    <property type="entry name" value="Alpha-ketoglutarate-dependent dioxygenase AlkB-like"/>
    <property type="match status" value="1"/>
</dbReference>
<accession>A0A813AZK5</accession>
<dbReference type="AlphaFoldDB" id="A0A813AZK5"/>
<comment type="caution">
    <text evidence="3">The sequence shown here is derived from an EMBL/GenBank/DDBJ whole genome shotgun (WGS) entry which is preliminary data.</text>
</comment>
<sequence length="397" mass="45260">MENWSSQARTFAFPASWQYAQFDPNFHGQRPSTPLQGQCQLYHGCQVPAVHPMELLYPLHALTLRHPVSLAAPDGSGIQHPLRPCATSAQLQSQEDTFEDGMTSSSDCDLPPDGKRRRRRRRGKRKRTKPRPLKKKPLPPPEETLEERALWGGGVLGPLARVCDGWACVLHDVHRRSFVSYRKQAFPASTLHQWRQTLLSRICWRKPERPPKEGKEQNAPCEALLPRSAAWLTLPGCRCEYQYAGLRFPAATMPPWFLEITDQVAQACGLKERPNSCNANLYKGGMDNVSWHCDDEPLFDATGRDALIISLSLGATRSFCLRPKDDPFEETLLQLEDGDLCTMEGLCQKHYRHRVPPEEDVSEYRVNLTWRWIVQHDEGCPFHREEKLPSESPPNPK</sequence>
<dbReference type="SUPFAM" id="SSF51197">
    <property type="entry name" value="Clavaminate synthase-like"/>
    <property type="match status" value="1"/>
</dbReference>
<feature type="domain" description="Fe2OG dioxygenase" evidence="2">
    <location>
        <begin position="273"/>
        <end position="374"/>
    </location>
</feature>
<dbReference type="PANTHER" id="PTHR31212">
    <property type="entry name" value="ALPHA-KETOGLUTARATE-DEPENDENT DIOXYGENASE ALKB HOMOLOG 3"/>
    <property type="match status" value="1"/>
</dbReference>
<dbReference type="Pfam" id="PF13532">
    <property type="entry name" value="2OG-FeII_Oxy_2"/>
    <property type="match status" value="1"/>
</dbReference>
<evidence type="ECO:0000256" key="1">
    <source>
        <dbReference type="SAM" id="MobiDB-lite"/>
    </source>
</evidence>
<dbReference type="GO" id="GO:0006307">
    <property type="term" value="P:DNA alkylation repair"/>
    <property type="evidence" value="ECO:0007669"/>
    <property type="project" value="InterPro"/>
</dbReference>
<evidence type="ECO:0000313" key="3">
    <source>
        <dbReference type="EMBL" id="CAE7884634.1"/>
    </source>
</evidence>
<dbReference type="EMBL" id="CAJNJA010065030">
    <property type="protein sequence ID" value="CAE7884634.1"/>
    <property type="molecule type" value="Genomic_DNA"/>
</dbReference>
<keyword evidence="4" id="KW-1185">Reference proteome</keyword>